<sequence length="98" mass="10755">MCPRSLAGQDFGQKIALINTDYSTQCHGAIHSVNDILIGFRKDPWVAFCTVGTEPSISNSASWVASESCKFLRNIAETSPLPHLPVRHMSSPQRARLS</sequence>
<accession>A0A6A6FCX8</accession>
<dbReference type="EMBL" id="ML992677">
    <property type="protein sequence ID" value="KAF2211272.1"/>
    <property type="molecule type" value="Genomic_DNA"/>
</dbReference>
<name>A0A6A6FCX8_9PEZI</name>
<evidence type="ECO:0000313" key="2">
    <source>
        <dbReference type="Proteomes" id="UP000799539"/>
    </source>
</evidence>
<gene>
    <name evidence="1" type="ORF">CERZMDRAFT_90971</name>
</gene>
<organism evidence="1 2">
    <name type="scientific">Cercospora zeae-maydis SCOH1-5</name>
    <dbReference type="NCBI Taxonomy" id="717836"/>
    <lineage>
        <taxon>Eukaryota</taxon>
        <taxon>Fungi</taxon>
        <taxon>Dikarya</taxon>
        <taxon>Ascomycota</taxon>
        <taxon>Pezizomycotina</taxon>
        <taxon>Dothideomycetes</taxon>
        <taxon>Dothideomycetidae</taxon>
        <taxon>Mycosphaerellales</taxon>
        <taxon>Mycosphaerellaceae</taxon>
        <taxon>Cercospora</taxon>
    </lineage>
</organism>
<evidence type="ECO:0000313" key="1">
    <source>
        <dbReference type="EMBL" id="KAF2211272.1"/>
    </source>
</evidence>
<dbReference type="Proteomes" id="UP000799539">
    <property type="component" value="Unassembled WGS sequence"/>
</dbReference>
<dbReference type="AlphaFoldDB" id="A0A6A6FCX8"/>
<proteinExistence type="predicted"/>
<reference evidence="1" key="1">
    <citation type="journal article" date="2020" name="Stud. Mycol.">
        <title>101 Dothideomycetes genomes: a test case for predicting lifestyles and emergence of pathogens.</title>
        <authorList>
            <person name="Haridas S."/>
            <person name="Albert R."/>
            <person name="Binder M."/>
            <person name="Bloem J."/>
            <person name="Labutti K."/>
            <person name="Salamov A."/>
            <person name="Andreopoulos B."/>
            <person name="Baker S."/>
            <person name="Barry K."/>
            <person name="Bills G."/>
            <person name="Bluhm B."/>
            <person name="Cannon C."/>
            <person name="Castanera R."/>
            <person name="Culley D."/>
            <person name="Daum C."/>
            <person name="Ezra D."/>
            <person name="Gonzalez J."/>
            <person name="Henrissat B."/>
            <person name="Kuo A."/>
            <person name="Liang C."/>
            <person name="Lipzen A."/>
            <person name="Lutzoni F."/>
            <person name="Magnuson J."/>
            <person name="Mondo S."/>
            <person name="Nolan M."/>
            <person name="Ohm R."/>
            <person name="Pangilinan J."/>
            <person name="Park H.-J."/>
            <person name="Ramirez L."/>
            <person name="Alfaro M."/>
            <person name="Sun H."/>
            <person name="Tritt A."/>
            <person name="Yoshinaga Y."/>
            <person name="Zwiers L.-H."/>
            <person name="Turgeon B."/>
            <person name="Goodwin S."/>
            <person name="Spatafora J."/>
            <person name="Crous P."/>
            <person name="Grigoriev I."/>
        </authorList>
    </citation>
    <scope>NUCLEOTIDE SEQUENCE</scope>
    <source>
        <strain evidence="1">SCOH1-5</strain>
    </source>
</reference>
<keyword evidence="2" id="KW-1185">Reference proteome</keyword>
<protein>
    <submittedName>
        <fullName evidence="1">Uncharacterized protein</fullName>
    </submittedName>
</protein>